<evidence type="ECO:0000313" key="1">
    <source>
        <dbReference type="EMBL" id="DAE20228.1"/>
    </source>
</evidence>
<dbReference type="EMBL" id="BK015690">
    <property type="protein sequence ID" value="DAE20228.1"/>
    <property type="molecule type" value="Genomic_DNA"/>
</dbReference>
<proteinExistence type="predicted"/>
<organism evidence="1">
    <name type="scientific">Siphoviridae sp. ctekV29</name>
    <dbReference type="NCBI Taxonomy" id="2826406"/>
    <lineage>
        <taxon>Viruses</taxon>
        <taxon>Duplodnaviria</taxon>
        <taxon>Heunggongvirae</taxon>
        <taxon>Uroviricota</taxon>
        <taxon>Caudoviricetes</taxon>
    </lineage>
</organism>
<accession>A0A8S5QNP0</accession>
<reference evidence="1" key="1">
    <citation type="journal article" date="2021" name="Proc. Natl. Acad. Sci. U.S.A.">
        <title>A Catalog of Tens of Thousands of Viruses from Human Metagenomes Reveals Hidden Associations with Chronic Diseases.</title>
        <authorList>
            <person name="Tisza M.J."/>
            <person name="Buck C.B."/>
        </authorList>
    </citation>
    <scope>NUCLEOTIDE SEQUENCE</scope>
    <source>
        <strain evidence="1">CtekV29</strain>
    </source>
</reference>
<name>A0A8S5QNP0_9CAUD</name>
<protein>
    <submittedName>
        <fullName evidence="1">Uncharacterized protein</fullName>
    </submittedName>
</protein>
<sequence>MSNLIDRRNKFSVIYFCGESFLSERAFQSTAICRYARGFADWGRVTGRHPAP</sequence>